<gene>
    <name evidence="2" type="ORF">SAMN05444008_102401</name>
</gene>
<sequence>MQLPPSISKKISKRYPGCQDKKKLAKSLGISLYKLELEARRLGIYQACRAGRKVTARKPKGKHKTEKQKRQDKVRKLYPTCPDRRGLAASLGISYSTLRDDVRQMGLKRLVKTKWHFKEREERLQRILKEYSSAKTLATRNALAKDLGITAYHMNRVARTHGIYFFIGKDANTTHDAFLIANMGTMTSIQIAKAIGMGKTWVRDRFKALGISKPHPPRPNKKPPKPKPAGPRKQYPSDYKKLSPAELQKRKDERDQKRIAERELKIKVRQAAASQQASRKKAPVKLATLQRDPSKFRRVKADGRTWIEVPVGVDPQPYIDRYLANKPLNKLKTAA</sequence>
<evidence type="ECO:0000313" key="2">
    <source>
        <dbReference type="EMBL" id="SHE73085.1"/>
    </source>
</evidence>
<evidence type="ECO:0000313" key="3">
    <source>
        <dbReference type="Proteomes" id="UP000184368"/>
    </source>
</evidence>
<feature type="compositionally biased region" description="Basic residues" evidence="1">
    <location>
        <begin position="215"/>
        <end position="225"/>
    </location>
</feature>
<dbReference type="AlphaFoldDB" id="A0A1M4VW01"/>
<feature type="region of interest" description="Disordered" evidence="1">
    <location>
        <begin position="53"/>
        <end position="74"/>
    </location>
</feature>
<dbReference type="RefSeq" id="WP_073040191.1">
    <property type="nucleotide sequence ID" value="NZ_FQUO01000002.1"/>
</dbReference>
<protein>
    <submittedName>
        <fullName evidence="2">Uncharacterized protein</fullName>
    </submittedName>
</protein>
<reference evidence="2 3" key="1">
    <citation type="submission" date="2016-11" db="EMBL/GenBank/DDBJ databases">
        <authorList>
            <person name="Jaros S."/>
            <person name="Januszkiewicz K."/>
            <person name="Wedrychowicz H."/>
        </authorList>
    </citation>
    <scope>NUCLEOTIDE SEQUENCE [LARGE SCALE GENOMIC DNA]</scope>
    <source>
        <strain evidence="2 3">DSM 26897</strain>
    </source>
</reference>
<accession>A0A1M4VW01</accession>
<feature type="region of interest" description="Disordered" evidence="1">
    <location>
        <begin position="209"/>
        <end position="256"/>
    </location>
</feature>
<dbReference type="Proteomes" id="UP000184368">
    <property type="component" value="Unassembled WGS sequence"/>
</dbReference>
<organism evidence="2 3">
    <name type="scientific">Cnuella takakiae</name>
    <dbReference type="NCBI Taxonomy" id="1302690"/>
    <lineage>
        <taxon>Bacteria</taxon>
        <taxon>Pseudomonadati</taxon>
        <taxon>Bacteroidota</taxon>
        <taxon>Chitinophagia</taxon>
        <taxon>Chitinophagales</taxon>
        <taxon>Chitinophagaceae</taxon>
        <taxon>Cnuella</taxon>
    </lineage>
</organism>
<evidence type="ECO:0000256" key="1">
    <source>
        <dbReference type="SAM" id="MobiDB-lite"/>
    </source>
</evidence>
<dbReference type="EMBL" id="FQUO01000002">
    <property type="protein sequence ID" value="SHE73085.1"/>
    <property type="molecule type" value="Genomic_DNA"/>
</dbReference>
<keyword evidence="3" id="KW-1185">Reference proteome</keyword>
<name>A0A1M4VW01_9BACT</name>
<feature type="compositionally biased region" description="Basic residues" evidence="1">
    <location>
        <begin position="53"/>
        <end position="67"/>
    </location>
</feature>
<proteinExistence type="predicted"/>
<feature type="compositionally biased region" description="Basic and acidic residues" evidence="1">
    <location>
        <begin position="238"/>
        <end position="256"/>
    </location>
</feature>